<gene>
    <name evidence="2" type="ORF">NC992_04085</name>
</gene>
<dbReference type="EMBL" id="JAMPKX010000001">
    <property type="protein sequence ID" value="MEP0946045.1"/>
    <property type="molecule type" value="Genomic_DNA"/>
</dbReference>
<accession>A0ABV0JZU2</accession>
<proteinExistence type="predicted"/>
<dbReference type="PANTHER" id="PTHR30212:SF2">
    <property type="entry name" value="PROTEIN YIIM"/>
    <property type="match status" value="1"/>
</dbReference>
<dbReference type="RefSeq" id="WP_313887076.1">
    <property type="nucleotide sequence ID" value="NZ_JAMPKX010000001.1"/>
</dbReference>
<dbReference type="InterPro" id="IPR052353">
    <property type="entry name" value="Benzoxazolinone_Detox_Enz"/>
</dbReference>
<organism evidence="2 3">
    <name type="scientific">Leptolyngbya subtilissima DQ-A4</name>
    <dbReference type="NCBI Taxonomy" id="2933933"/>
    <lineage>
        <taxon>Bacteria</taxon>
        <taxon>Bacillati</taxon>
        <taxon>Cyanobacteriota</taxon>
        <taxon>Cyanophyceae</taxon>
        <taxon>Leptolyngbyales</taxon>
        <taxon>Leptolyngbyaceae</taxon>
        <taxon>Leptolyngbya group</taxon>
        <taxon>Leptolyngbya</taxon>
    </lineage>
</organism>
<keyword evidence="3" id="KW-1185">Reference proteome</keyword>
<dbReference type="Gene3D" id="2.40.33.20">
    <property type="entry name" value="PK beta-barrel domain-like"/>
    <property type="match status" value="1"/>
</dbReference>
<dbReference type="SUPFAM" id="SSF50800">
    <property type="entry name" value="PK beta-barrel domain-like"/>
    <property type="match status" value="1"/>
</dbReference>
<sequence length="159" mass="17221">MNSIGHIAQINASSGGVPKLPVPAGEVTMAGLAGDRQRNLKFHGGPDRALCLWSLEVIEQLRQEGHPIAPGSVGENLTLSGLDWASLAPGSQLCLGDQVRLEITDYATPCRTIMKWFSDRRFSRISHKHHPGSSRLYARVLQEGWVRTGDRAFVPAAGA</sequence>
<dbReference type="PANTHER" id="PTHR30212">
    <property type="entry name" value="PROTEIN YIIM"/>
    <property type="match status" value="1"/>
</dbReference>
<protein>
    <submittedName>
        <fullName evidence="2">MOSC domain-containing protein</fullName>
    </submittedName>
</protein>
<dbReference type="Pfam" id="PF03473">
    <property type="entry name" value="MOSC"/>
    <property type="match status" value="1"/>
</dbReference>
<evidence type="ECO:0000313" key="3">
    <source>
        <dbReference type="Proteomes" id="UP001482513"/>
    </source>
</evidence>
<comment type="caution">
    <text evidence="2">The sequence shown here is derived from an EMBL/GenBank/DDBJ whole genome shotgun (WGS) entry which is preliminary data.</text>
</comment>
<dbReference type="PROSITE" id="PS51340">
    <property type="entry name" value="MOSC"/>
    <property type="match status" value="1"/>
</dbReference>
<feature type="domain" description="MOSC" evidence="1">
    <location>
        <begin position="17"/>
        <end position="155"/>
    </location>
</feature>
<dbReference type="Proteomes" id="UP001482513">
    <property type="component" value="Unassembled WGS sequence"/>
</dbReference>
<evidence type="ECO:0000259" key="1">
    <source>
        <dbReference type="PROSITE" id="PS51340"/>
    </source>
</evidence>
<dbReference type="InterPro" id="IPR011037">
    <property type="entry name" value="Pyrv_Knase-like_insert_dom_sf"/>
</dbReference>
<dbReference type="InterPro" id="IPR005302">
    <property type="entry name" value="MoCF_Sase_C"/>
</dbReference>
<evidence type="ECO:0000313" key="2">
    <source>
        <dbReference type="EMBL" id="MEP0946045.1"/>
    </source>
</evidence>
<reference evidence="2 3" key="1">
    <citation type="submission" date="2022-04" db="EMBL/GenBank/DDBJ databases">
        <title>Positive selection, recombination, and allopatry shape intraspecific diversity of widespread and dominant cyanobacteria.</title>
        <authorList>
            <person name="Wei J."/>
            <person name="Shu W."/>
            <person name="Hu C."/>
        </authorList>
    </citation>
    <scope>NUCLEOTIDE SEQUENCE [LARGE SCALE GENOMIC DNA]</scope>
    <source>
        <strain evidence="2 3">DQ-A4</strain>
    </source>
</reference>
<name>A0ABV0JZU2_9CYAN</name>